<feature type="transmembrane region" description="Helical" evidence="2">
    <location>
        <begin position="308"/>
        <end position="333"/>
    </location>
</feature>
<dbReference type="Pfam" id="PF03700">
    <property type="entry name" value="Sorting_nexin"/>
    <property type="match status" value="1"/>
</dbReference>
<dbReference type="AlphaFoldDB" id="A0ABC9YBA4"/>
<evidence type="ECO:0000313" key="4">
    <source>
        <dbReference type="EMBL" id="GAB0207221.1"/>
    </source>
</evidence>
<dbReference type="InterPro" id="IPR005329">
    <property type="entry name" value="Sorting_nexin_N"/>
</dbReference>
<evidence type="ECO:0000259" key="3">
    <source>
        <dbReference type="Pfam" id="PF03700"/>
    </source>
</evidence>
<dbReference type="EMBL" id="BAAFJT010000186">
    <property type="protein sequence ID" value="GAB0207221.1"/>
    <property type="molecule type" value="Genomic_DNA"/>
</dbReference>
<keyword evidence="2" id="KW-0812">Transmembrane</keyword>
<feature type="region of interest" description="Disordered" evidence="1">
    <location>
        <begin position="29"/>
        <end position="65"/>
    </location>
</feature>
<evidence type="ECO:0000313" key="5">
    <source>
        <dbReference type="Proteomes" id="UP001623348"/>
    </source>
</evidence>
<organism evidence="4 5">
    <name type="scientific">Grus japonensis</name>
    <name type="common">Japanese crane</name>
    <name type="synonym">Red-crowned crane</name>
    <dbReference type="NCBI Taxonomy" id="30415"/>
    <lineage>
        <taxon>Eukaryota</taxon>
        <taxon>Metazoa</taxon>
        <taxon>Chordata</taxon>
        <taxon>Craniata</taxon>
        <taxon>Vertebrata</taxon>
        <taxon>Euteleostomi</taxon>
        <taxon>Archelosauria</taxon>
        <taxon>Archosauria</taxon>
        <taxon>Dinosauria</taxon>
        <taxon>Saurischia</taxon>
        <taxon>Theropoda</taxon>
        <taxon>Coelurosauria</taxon>
        <taxon>Aves</taxon>
        <taxon>Neognathae</taxon>
        <taxon>Neoaves</taxon>
        <taxon>Gruiformes</taxon>
        <taxon>Gruidae</taxon>
        <taxon>Grus</taxon>
    </lineage>
</organism>
<dbReference type="PANTHER" id="PTHR33395:SF22">
    <property type="entry name" value="REVERSE TRANSCRIPTASE DOMAIN-CONTAINING PROTEIN"/>
    <property type="match status" value="1"/>
</dbReference>
<proteinExistence type="predicted"/>
<keyword evidence="2" id="KW-0472">Membrane</keyword>
<reference evidence="4 5" key="1">
    <citation type="submission" date="2024-06" db="EMBL/GenBank/DDBJ databases">
        <title>The draft genome of Grus japonensis, version 3.</title>
        <authorList>
            <person name="Nabeshima K."/>
            <person name="Suzuki S."/>
            <person name="Onuma M."/>
        </authorList>
    </citation>
    <scope>NUCLEOTIDE SEQUENCE [LARGE SCALE GENOMIC DNA]</scope>
    <source>
        <strain evidence="4 5">451A</strain>
    </source>
</reference>
<comment type="caution">
    <text evidence="4">The sequence shown here is derived from an EMBL/GenBank/DDBJ whole genome shotgun (WGS) entry which is preliminary data.</text>
</comment>
<dbReference type="Proteomes" id="UP001623348">
    <property type="component" value="Unassembled WGS sequence"/>
</dbReference>
<gene>
    <name evidence="4" type="ORF">GRJ2_003187700</name>
</gene>
<evidence type="ECO:0000256" key="1">
    <source>
        <dbReference type="SAM" id="MobiDB-lite"/>
    </source>
</evidence>
<protein>
    <submittedName>
        <fullName evidence="4">Mitochondrial enolase superfamily member 1</fullName>
    </submittedName>
</protein>
<feature type="domain" description="Sorting nexin N-terminal" evidence="3">
    <location>
        <begin position="22"/>
        <end position="75"/>
    </location>
</feature>
<keyword evidence="5" id="KW-1185">Reference proteome</keyword>
<keyword evidence="2" id="KW-1133">Transmembrane helix</keyword>
<name>A0ABC9YBA4_GRUJA</name>
<evidence type="ECO:0000256" key="2">
    <source>
        <dbReference type="SAM" id="Phobius"/>
    </source>
</evidence>
<accession>A0ABC9YBA4</accession>
<dbReference type="PANTHER" id="PTHR33395">
    <property type="entry name" value="TRANSCRIPTASE, PUTATIVE-RELATED-RELATED"/>
    <property type="match status" value="1"/>
</dbReference>
<sequence>MAAESESSLLVDVRLVDFEVLEDGKNAFASPVSTLKSSPPSPELASLPAEDLSTNSNGPKPAEVMPDDDREDLFAGVHECWSVFKNHLVKVQEQVIPFCQKSSKQGRRPAWLNRELLMELQKKNKLYDLWKRGQTSQEDYIAVVCMCREKTQKAKAQLELKLASVVSDNKKGFSKYVNSKRRSKENIGPILVEDGHLTNMDEEKVEAFNAFFASVFNNMDRPWAAWSPESEDHEYGNSGFPFVDTEIVRDQLYQLNVHKPMEPDGIHPRVLKELVDVMAGPLSIIYQRSGEVTADWKLANAIPIYKKYVMITSMVMSLSWYLYGALLSCLYLGRHLFELTNNRTQSMGKTGGGILSPALSPPLFPSG</sequence>